<sequence length="706" mass="82429">MLAEADSRLLQCIKIYHDIAKLKTNFQIYIKNPTEKISDKNHALLSSYIFLLNSEFNELDMAFGFLSIVSHHANVENFCELTTQNKNFGKYFESSKELDFWDEVVDKALGLEIYKDIKRDKNELLIKAKHLREYFKFAKKKFDYDDFLNFKDIFSSLIYSDKYEAIFNQRIPVSKPVNSNTIEKYIKALENRKPNAKRSEFRKFVLNNFDLNHNLFTLTAPTGYGKTLTALNFAAKFNKERIIYVLPFTAIIDQVCDEIKEIFKDDKNILIHKIHHKTTIDESIPQDRYSKVKFLMDSFSGDINVTTLYQFIFALFGNKNKDSVKFNRLKNSVIIIDEAQAVPYKLRADFMKLCEMMAEKFGCIFIFMSATMPIVDATKFKEISNLDYFKDQNRYVLKWFDGDESTLKDKIRQLAKNKNTLVVVNTIKKAQELFLEFYDEFKVFCLNGYMCDDHKRKDIENIKDAIAKNKSGHGDSILLISTQSIEAGVDLDFDVGFREIAPISSIIQTAGRINRNFAALGELYVFNDICDYSDLIYGDLKRISDTILVKILKQRDIIESEILDISTRYFSAIKQSLEGLFLAEQMQELGFYDINEKISEAMDDRLKILVIIEPKEDYIKEFQNEIFEINRLDMDKFNKKDIFTNTIKKINRFGVNITEFDAKRLNIKRIDGLKDVYYLPFGDTSYNNNFGIKKDAALNLKNEFFD</sequence>
<organism evidence="12 13">
    <name type="scientific">Campylobacter gracilis RM3268</name>
    <dbReference type="NCBI Taxonomy" id="553220"/>
    <lineage>
        <taxon>Bacteria</taxon>
        <taxon>Pseudomonadati</taxon>
        <taxon>Campylobacterota</taxon>
        <taxon>Epsilonproteobacteria</taxon>
        <taxon>Campylobacterales</taxon>
        <taxon>Campylobacteraceae</taxon>
        <taxon>Campylobacter</taxon>
    </lineage>
</organism>
<feature type="domain" description="HD Cas3-type" evidence="11">
    <location>
        <begin position="1"/>
        <end position="163"/>
    </location>
</feature>
<keyword evidence="3" id="KW-0540">Nuclease</keyword>
<keyword evidence="6" id="KW-0378">Hydrolase</keyword>
<evidence type="ECO:0000256" key="2">
    <source>
        <dbReference type="ARBA" id="ARBA00009046"/>
    </source>
</evidence>
<dbReference type="InterPro" id="IPR006474">
    <property type="entry name" value="Helicase_Cas3_CRISPR-ass_core"/>
</dbReference>
<dbReference type="Gene3D" id="3.40.50.300">
    <property type="entry name" value="P-loop containing nucleotide triphosphate hydrolases"/>
    <property type="match status" value="2"/>
</dbReference>
<keyword evidence="13" id="KW-1185">Reference proteome</keyword>
<evidence type="ECO:0000313" key="13">
    <source>
        <dbReference type="Proteomes" id="UP000005709"/>
    </source>
</evidence>
<dbReference type="GO" id="GO:0005524">
    <property type="term" value="F:ATP binding"/>
    <property type="evidence" value="ECO:0007669"/>
    <property type="project" value="UniProtKB-KW"/>
</dbReference>
<evidence type="ECO:0000313" key="12">
    <source>
        <dbReference type="EMBL" id="EEV18895.1"/>
    </source>
</evidence>
<dbReference type="InterPro" id="IPR054712">
    <property type="entry name" value="Cas3-like_dom"/>
</dbReference>
<evidence type="ECO:0000259" key="10">
    <source>
        <dbReference type="PROSITE" id="PS51192"/>
    </source>
</evidence>
<keyword evidence="7" id="KW-0347">Helicase</keyword>
<feature type="domain" description="Helicase ATP-binding" evidence="10">
    <location>
        <begin position="207"/>
        <end position="390"/>
    </location>
</feature>
<dbReference type="Proteomes" id="UP000005709">
    <property type="component" value="Unassembled WGS sequence"/>
</dbReference>
<evidence type="ECO:0000256" key="7">
    <source>
        <dbReference type="ARBA" id="ARBA00022806"/>
    </source>
</evidence>
<dbReference type="InterPro" id="IPR006483">
    <property type="entry name" value="CRISPR-assoc_Cas3_HD"/>
</dbReference>
<gene>
    <name evidence="12" type="primary">cas3</name>
    <name evidence="12" type="ORF">CAMGR0001_2372</name>
</gene>
<keyword evidence="4" id="KW-0479">Metal-binding</keyword>
<evidence type="ECO:0000256" key="5">
    <source>
        <dbReference type="ARBA" id="ARBA00022741"/>
    </source>
</evidence>
<dbReference type="eggNOG" id="COG1203">
    <property type="taxonomic scope" value="Bacteria"/>
</dbReference>
<evidence type="ECO:0000256" key="3">
    <source>
        <dbReference type="ARBA" id="ARBA00022722"/>
    </source>
</evidence>
<evidence type="ECO:0000256" key="9">
    <source>
        <dbReference type="ARBA" id="ARBA00023118"/>
    </source>
</evidence>
<comment type="caution">
    <text evidence="12">The sequence shown here is derived from an EMBL/GenBank/DDBJ whole genome shotgun (WGS) entry which is preliminary data.</text>
</comment>
<keyword evidence="5" id="KW-0547">Nucleotide-binding</keyword>
<accession>C8PE22</accession>
<dbReference type="GO" id="GO:0046872">
    <property type="term" value="F:metal ion binding"/>
    <property type="evidence" value="ECO:0007669"/>
    <property type="project" value="UniProtKB-KW"/>
</dbReference>
<keyword evidence="9" id="KW-0051">Antiviral defense</keyword>
<reference evidence="12 13" key="1">
    <citation type="submission" date="2009-07" db="EMBL/GenBank/DDBJ databases">
        <authorList>
            <person name="Madupu R."/>
            <person name="Sebastian Y."/>
            <person name="Durkin A.S."/>
            <person name="Torralba M."/>
            <person name="Methe B."/>
            <person name="Sutton G.G."/>
            <person name="Strausberg R.L."/>
            <person name="Nelson K.E."/>
        </authorList>
    </citation>
    <scope>NUCLEOTIDE SEQUENCE [LARGE SCALE GENOMIC DNA]</scope>
    <source>
        <strain evidence="12 13">RM3268</strain>
    </source>
</reference>
<dbReference type="InterPro" id="IPR038257">
    <property type="entry name" value="CRISPR-assoc_Cas3_HD_sf"/>
</dbReference>
<dbReference type="STRING" id="824.CGRAC_1326"/>
<dbReference type="InterPro" id="IPR014001">
    <property type="entry name" value="Helicase_ATP-bd"/>
</dbReference>
<dbReference type="GO" id="GO:0051607">
    <property type="term" value="P:defense response to virus"/>
    <property type="evidence" value="ECO:0007669"/>
    <property type="project" value="UniProtKB-KW"/>
</dbReference>
<dbReference type="NCBIfam" id="TIGR01587">
    <property type="entry name" value="cas3_core"/>
    <property type="match status" value="1"/>
</dbReference>
<proteinExistence type="inferred from homology"/>
<comment type="similarity">
    <text evidence="1">In the N-terminal section; belongs to the CRISPR-associated nuclease Cas3-HD family.</text>
</comment>
<name>C8PE22_9BACT</name>
<dbReference type="InterPro" id="IPR011545">
    <property type="entry name" value="DEAD/DEAH_box_helicase_dom"/>
</dbReference>
<dbReference type="GO" id="GO:0003676">
    <property type="term" value="F:nucleic acid binding"/>
    <property type="evidence" value="ECO:0007669"/>
    <property type="project" value="InterPro"/>
</dbReference>
<dbReference type="Pfam" id="PF22590">
    <property type="entry name" value="Cas3-like_C_2"/>
    <property type="match status" value="1"/>
</dbReference>
<evidence type="ECO:0000259" key="11">
    <source>
        <dbReference type="PROSITE" id="PS51643"/>
    </source>
</evidence>
<dbReference type="SMART" id="SM00487">
    <property type="entry name" value="DEXDc"/>
    <property type="match status" value="1"/>
</dbReference>
<dbReference type="Pfam" id="PF00270">
    <property type="entry name" value="DEAD"/>
    <property type="match status" value="1"/>
</dbReference>
<dbReference type="GO" id="GO:0016787">
    <property type="term" value="F:hydrolase activity"/>
    <property type="evidence" value="ECO:0007669"/>
    <property type="project" value="UniProtKB-KW"/>
</dbReference>
<dbReference type="GO" id="GO:0004386">
    <property type="term" value="F:helicase activity"/>
    <property type="evidence" value="ECO:0007669"/>
    <property type="project" value="UniProtKB-KW"/>
</dbReference>
<keyword evidence="8" id="KW-0067">ATP-binding</keyword>
<dbReference type="GO" id="GO:0004518">
    <property type="term" value="F:nuclease activity"/>
    <property type="evidence" value="ECO:0007669"/>
    <property type="project" value="UniProtKB-KW"/>
</dbReference>
<dbReference type="Gene3D" id="1.10.3210.30">
    <property type="match status" value="1"/>
</dbReference>
<dbReference type="InterPro" id="IPR027417">
    <property type="entry name" value="P-loop_NTPase"/>
</dbReference>
<dbReference type="AlphaFoldDB" id="C8PE22"/>
<evidence type="ECO:0000256" key="1">
    <source>
        <dbReference type="ARBA" id="ARBA00006847"/>
    </source>
</evidence>
<evidence type="ECO:0000256" key="8">
    <source>
        <dbReference type="ARBA" id="ARBA00022840"/>
    </source>
</evidence>
<dbReference type="SUPFAM" id="SSF52540">
    <property type="entry name" value="P-loop containing nucleoside triphosphate hydrolases"/>
    <property type="match status" value="1"/>
</dbReference>
<dbReference type="PROSITE" id="PS51643">
    <property type="entry name" value="HD_CAS3"/>
    <property type="match status" value="1"/>
</dbReference>
<evidence type="ECO:0000256" key="6">
    <source>
        <dbReference type="ARBA" id="ARBA00022801"/>
    </source>
</evidence>
<dbReference type="PROSITE" id="PS51192">
    <property type="entry name" value="HELICASE_ATP_BIND_1"/>
    <property type="match status" value="1"/>
</dbReference>
<protein>
    <submittedName>
        <fullName evidence="12">CRISPR-associated helicase Cas3</fullName>
    </submittedName>
</protein>
<dbReference type="EMBL" id="ACYG01000005">
    <property type="protein sequence ID" value="EEV18895.1"/>
    <property type="molecule type" value="Genomic_DNA"/>
</dbReference>
<evidence type="ECO:0000256" key="4">
    <source>
        <dbReference type="ARBA" id="ARBA00022723"/>
    </source>
</evidence>
<comment type="similarity">
    <text evidence="2">In the central section; belongs to the CRISPR-associated helicase Cas3 family.</text>
</comment>